<sequence>MWQEFLTMIRHPFFWGDFITVGYIMVRLIHARM</sequence>
<dbReference type="EMBL" id="LAZR01000412">
    <property type="protein sequence ID" value="KKN70024.1"/>
    <property type="molecule type" value="Genomic_DNA"/>
</dbReference>
<name>A0A0F9ST85_9ZZZZ</name>
<organism evidence="2">
    <name type="scientific">marine sediment metagenome</name>
    <dbReference type="NCBI Taxonomy" id="412755"/>
    <lineage>
        <taxon>unclassified sequences</taxon>
        <taxon>metagenomes</taxon>
        <taxon>ecological metagenomes</taxon>
    </lineage>
</organism>
<keyword evidence="1" id="KW-0472">Membrane</keyword>
<evidence type="ECO:0000313" key="2">
    <source>
        <dbReference type="EMBL" id="KKN70024.1"/>
    </source>
</evidence>
<evidence type="ECO:0000256" key="1">
    <source>
        <dbReference type="SAM" id="Phobius"/>
    </source>
</evidence>
<accession>A0A0F9ST85</accession>
<keyword evidence="1" id="KW-0812">Transmembrane</keyword>
<comment type="caution">
    <text evidence="2">The sequence shown here is derived from an EMBL/GenBank/DDBJ whole genome shotgun (WGS) entry which is preliminary data.</text>
</comment>
<keyword evidence="1" id="KW-1133">Transmembrane helix</keyword>
<gene>
    <name evidence="2" type="ORF">LCGC14_0434710</name>
</gene>
<protein>
    <submittedName>
        <fullName evidence="2">Uncharacterized protein</fullName>
    </submittedName>
</protein>
<dbReference type="AlphaFoldDB" id="A0A0F9ST85"/>
<feature type="transmembrane region" description="Helical" evidence="1">
    <location>
        <begin position="12"/>
        <end position="29"/>
    </location>
</feature>
<reference evidence="2" key="1">
    <citation type="journal article" date="2015" name="Nature">
        <title>Complex archaea that bridge the gap between prokaryotes and eukaryotes.</title>
        <authorList>
            <person name="Spang A."/>
            <person name="Saw J.H."/>
            <person name="Jorgensen S.L."/>
            <person name="Zaremba-Niedzwiedzka K."/>
            <person name="Martijn J."/>
            <person name="Lind A.E."/>
            <person name="van Eijk R."/>
            <person name="Schleper C."/>
            <person name="Guy L."/>
            <person name="Ettema T.J."/>
        </authorList>
    </citation>
    <scope>NUCLEOTIDE SEQUENCE</scope>
</reference>
<proteinExistence type="predicted"/>